<accession>A0ABV9MHJ8</accession>
<dbReference type="PROSITE" id="PS50943">
    <property type="entry name" value="HTH_CROC1"/>
    <property type="match status" value="1"/>
</dbReference>
<feature type="domain" description="HTH cro/C1-type" evidence="1">
    <location>
        <begin position="8"/>
        <end position="69"/>
    </location>
</feature>
<comment type="caution">
    <text evidence="2">The sequence shown here is derived from an EMBL/GenBank/DDBJ whole genome shotgun (WGS) entry which is preliminary data.</text>
</comment>
<dbReference type="SUPFAM" id="SSF47413">
    <property type="entry name" value="lambda repressor-like DNA-binding domains"/>
    <property type="match status" value="1"/>
</dbReference>
<dbReference type="InterPro" id="IPR010982">
    <property type="entry name" value="Lambda_DNA-bd_dom_sf"/>
</dbReference>
<evidence type="ECO:0000259" key="1">
    <source>
        <dbReference type="PROSITE" id="PS50943"/>
    </source>
</evidence>
<reference evidence="3" key="1">
    <citation type="journal article" date="2019" name="Int. J. Syst. Evol. Microbiol.">
        <title>The Global Catalogue of Microorganisms (GCM) 10K type strain sequencing project: providing services to taxonomists for standard genome sequencing and annotation.</title>
        <authorList>
            <consortium name="The Broad Institute Genomics Platform"/>
            <consortium name="The Broad Institute Genome Sequencing Center for Infectious Disease"/>
            <person name="Wu L."/>
            <person name="Ma J."/>
        </authorList>
    </citation>
    <scope>NUCLEOTIDE SEQUENCE [LARGE SCALE GENOMIC DNA]</scope>
    <source>
        <strain evidence="3">CGMCC 1.12151</strain>
    </source>
</reference>
<dbReference type="InterPro" id="IPR001387">
    <property type="entry name" value="Cro/C1-type_HTH"/>
</dbReference>
<gene>
    <name evidence="2" type="ORF">ACFO5U_14515</name>
</gene>
<dbReference type="RefSeq" id="WP_377279794.1">
    <property type="nucleotide sequence ID" value="NZ_JBHSGL010000015.1"/>
</dbReference>
<protein>
    <submittedName>
        <fullName evidence="2">Helix-turn-helix domain-containing protein</fullName>
    </submittedName>
</protein>
<evidence type="ECO:0000313" key="2">
    <source>
        <dbReference type="EMBL" id="MFC4714058.1"/>
    </source>
</evidence>
<sequence>MNELSKYLKELRKTKEKSIRKAAEEAKISHTYLSTLEKGYDPRTNNVRKPTPEILRKLSYYYDVPFIKLMDLAGYTQQEHNELSLIEAFGESTPFGLAHPPKKKQLDLYSILVMNADVYYKETLFNEKDKAFLLDFLERTFSKEKKE</sequence>
<dbReference type="EMBL" id="JBHSGL010000015">
    <property type="protein sequence ID" value="MFC4714058.1"/>
    <property type="molecule type" value="Genomic_DNA"/>
</dbReference>
<name>A0ABV9MHJ8_9BACL</name>
<evidence type="ECO:0000313" key="3">
    <source>
        <dbReference type="Proteomes" id="UP001595932"/>
    </source>
</evidence>
<dbReference type="Pfam" id="PF01381">
    <property type="entry name" value="HTH_3"/>
    <property type="match status" value="1"/>
</dbReference>
<keyword evidence="3" id="KW-1185">Reference proteome</keyword>
<proteinExistence type="predicted"/>
<dbReference type="SMART" id="SM00530">
    <property type="entry name" value="HTH_XRE"/>
    <property type="match status" value="1"/>
</dbReference>
<dbReference type="Proteomes" id="UP001595932">
    <property type="component" value="Unassembled WGS sequence"/>
</dbReference>
<dbReference type="CDD" id="cd00093">
    <property type="entry name" value="HTH_XRE"/>
    <property type="match status" value="1"/>
</dbReference>
<organism evidence="2 3">
    <name type="scientific">Planococcus dechangensis</name>
    <dbReference type="NCBI Taxonomy" id="1176255"/>
    <lineage>
        <taxon>Bacteria</taxon>
        <taxon>Bacillati</taxon>
        <taxon>Bacillota</taxon>
        <taxon>Bacilli</taxon>
        <taxon>Bacillales</taxon>
        <taxon>Caryophanaceae</taxon>
        <taxon>Planococcus</taxon>
    </lineage>
</organism>
<dbReference type="Gene3D" id="1.10.260.40">
    <property type="entry name" value="lambda repressor-like DNA-binding domains"/>
    <property type="match status" value="1"/>
</dbReference>